<dbReference type="EMBL" id="MTYJ01000020">
    <property type="protein sequence ID" value="OQV21979.1"/>
    <property type="molecule type" value="Genomic_DNA"/>
</dbReference>
<dbReference type="PROSITE" id="PS50927">
    <property type="entry name" value="BULB_LECTIN"/>
    <property type="match status" value="1"/>
</dbReference>
<gene>
    <name evidence="4" type="ORF">BV898_04190</name>
</gene>
<keyword evidence="5" id="KW-1185">Reference proteome</keyword>
<sequence length="299" mass="33068">MKSGDNLTLGQTLWSPNRTCSLSFRTNGHLILRRHYDDAEIWVLTKKARRRVIEEAAHLMMQPDGQLVLHGRESDILWNLTWAHQCQSATQMKLNGADLRIAEDCRLCVYRDGYCHWTSSIRKSFCVSANSMEGDEEDDDAPTWRNNQMSATLGSLCSGNGNYSGLSLAIISVLSIFICLLLLAGLLLLARWYTNKDAHGMCKSLCETPSHLANKSISGMHSAFALCKSSQMCSCDALGESTEKSGRKLAVREQGDDTQRMISAKASKNSETIPEARDECGGIDGRKRAQGLTDLGELD</sequence>
<feature type="compositionally biased region" description="Basic and acidic residues" evidence="1">
    <location>
        <begin position="274"/>
        <end position="287"/>
    </location>
</feature>
<dbReference type="Proteomes" id="UP000192578">
    <property type="component" value="Unassembled WGS sequence"/>
</dbReference>
<evidence type="ECO:0000256" key="1">
    <source>
        <dbReference type="SAM" id="MobiDB-lite"/>
    </source>
</evidence>
<name>A0A1W0X3A5_HYPEX</name>
<feature type="transmembrane region" description="Helical" evidence="2">
    <location>
        <begin position="166"/>
        <end position="189"/>
    </location>
</feature>
<dbReference type="SUPFAM" id="SSF51110">
    <property type="entry name" value="alpha-D-mannose-specific plant lectins"/>
    <property type="match status" value="1"/>
</dbReference>
<keyword evidence="2" id="KW-0472">Membrane</keyword>
<evidence type="ECO:0000313" key="4">
    <source>
        <dbReference type="EMBL" id="OQV21979.1"/>
    </source>
</evidence>
<evidence type="ECO:0000313" key="5">
    <source>
        <dbReference type="Proteomes" id="UP000192578"/>
    </source>
</evidence>
<proteinExistence type="predicted"/>
<accession>A0A1W0X3A5</accession>
<feature type="domain" description="Bulb-type lectin" evidence="3">
    <location>
        <begin position="1"/>
        <end position="122"/>
    </location>
</feature>
<organism evidence="4 5">
    <name type="scientific">Hypsibius exemplaris</name>
    <name type="common">Freshwater tardigrade</name>
    <dbReference type="NCBI Taxonomy" id="2072580"/>
    <lineage>
        <taxon>Eukaryota</taxon>
        <taxon>Metazoa</taxon>
        <taxon>Ecdysozoa</taxon>
        <taxon>Tardigrada</taxon>
        <taxon>Eutardigrada</taxon>
        <taxon>Parachela</taxon>
        <taxon>Hypsibioidea</taxon>
        <taxon>Hypsibiidae</taxon>
        <taxon>Hypsibius</taxon>
    </lineage>
</organism>
<reference evidence="5" key="1">
    <citation type="submission" date="2017-01" db="EMBL/GenBank/DDBJ databases">
        <title>Comparative genomics of anhydrobiosis in the tardigrade Hypsibius dujardini.</title>
        <authorList>
            <person name="Yoshida Y."/>
            <person name="Koutsovoulos G."/>
            <person name="Laetsch D."/>
            <person name="Stevens L."/>
            <person name="Kumar S."/>
            <person name="Horikawa D."/>
            <person name="Ishino K."/>
            <person name="Komine S."/>
            <person name="Tomita M."/>
            <person name="Blaxter M."/>
            <person name="Arakawa K."/>
        </authorList>
    </citation>
    <scope>NUCLEOTIDE SEQUENCE [LARGE SCALE GENOMIC DNA]</scope>
    <source>
        <strain evidence="5">Z151</strain>
    </source>
</reference>
<dbReference type="Gene3D" id="2.90.10.10">
    <property type="entry name" value="Bulb-type lectin domain"/>
    <property type="match status" value="1"/>
</dbReference>
<feature type="region of interest" description="Disordered" evidence="1">
    <location>
        <begin position="265"/>
        <end position="299"/>
    </location>
</feature>
<dbReference type="AlphaFoldDB" id="A0A1W0X3A5"/>
<evidence type="ECO:0000259" key="3">
    <source>
        <dbReference type="PROSITE" id="PS50927"/>
    </source>
</evidence>
<protein>
    <recommendedName>
        <fullName evidence="3">Bulb-type lectin domain-containing protein</fullName>
    </recommendedName>
</protein>
<evidence type="ECO:0000256" key="2">
    <source>
        <dbReference type="SAM" id="Phobius"/>
    </source>
</evidence>
<dbReference type="InterPro" id="IPR036426">
    <property type="entry name" value="Bulb-type_lectin_dom_sf"/>
</dbReference>
<keyword evidence="2" id="KW-1133">Transmembrane helix</keyword>
<dbReference type="InterPro" id="IPR001480">
    <property type="entry name" value="Bulb-type_lectin_dom"/>
</dbReference>
<comment type="caution">
    <text evidence="4">The sequence shown here is derived from an EMBL/GenBank/DDBJ whole genome shotgun (WGS) entry which is preliminary data.</text>
</comment>
<keyword evidence="2" id="KW-0812">Transmembrane</keyword>